<dbReference type="RefSeq" id="WP_213494548.1">
    <property type="nucleotide sequence ID" value="NZ_CP074694.1"/>
</dbReference>
<evidence type="ECO:0000259" key="1">
    <source>
        <dbReference type="Pfam" id="PF04972"/>
    </source>
</evidence>
<dbReference type="Proteomes" id="UP000676194">
    <property type="component" value="Chromosome"/>
</dbReference>
<reference evidence="2" key="1">
    <citation type="submission" date="2021-05" db="EMBL/GenBank/DDBJ databases">
        <title>Complete genome sequence of the cellulolytic planctomycete Telmatocola sphagniphila SP2T and characterization of the first cellulase from planctomycetes.</title>
        <authorList>
            <person name="Rakitin A.L."/>
            <person name="Beletsky A.V."/>
            <person name="Naumoff D.G."/>
            <person name="Kulichevskaya I.S."/>
            <person name="Mardanov A.V."/>
            <person name="Ravin N.V."/>
            <person name="Dedysh S.N."/>
        </authorList>
    </citation>
    <scope>NUCLEOTIDE SEQUENCE</scope>
    <source>
        <strain evidence="2">SP2T</strain>
    </source>
</reference>
<feature type="domain" description="BON" evidence="1">
    <location>
        <begin position="14"/>
        <end position="72"/>
    </location>
</feature>
<protein>
    <submittedName>
        <fullName evidence="2">BON domain-containing protein</fullName>
    </submittedName>
</protein>
<gene>
    <name evidence="2" type="ORF">KIH39_17675</name>
</gene>
<name>A0A8E6B3C1_9BACT</name>
<dbReference type="KEGG" id="tsph:KIH39_17675"/>
<sequence length="75" mass="8273">MNAATFLPTTSDSAILKVLRETVVESTDVLVEESEDQVVLQGSVPSYTAKQAAQEAVRSHLGTRKLLNRLKVYRI</sequence>
<dbReference type="Gene3D" id="3.30.1340.30">
    <property type="match status" value="1"/>
</dbReference>
<organism evidence="2 3">
    <name type="scientific">Telmatocola sphagniphila</name>
    <dbReference type="NCBI Taxonomy" id="1123043"/>
    <lineage>
        <taxon>Bacteria</taxon>
        <taxon>Pseudomonadati</taxon>
        <taxon>Planctomycetota</taxon>
        <taxon>Planctomycetia</taxon>
        <taxon>Gemmatales</taxon>
        <taxon>Gemmataceae</taxon>
    </lineage>
</organism>
<dbReference type="EMBL" id="CP074694">
    <property type="protein sequence ID" value="QVL30674.1"/>
    <property type="molecule type" value="Genomic_DNA"/>
</dbReference>
<accession>A0A8E6B3C1</accession>
<dbReference type="AlphaFoldDB" id="A0A8E6B3C1"/>
<evidence type="ECO:0000313" key="2">
    <source>
        <dbReference type="EMBL" id="QVL30674.1"/>
    </source>
</evidence>
<proteinExistence type="predicted"/>
<evidence type="ECO:0000313" key="3">
    <source>
        <dbReference type="Proteomes" id="UP000676194"/>
    </source>
</evidence>
<keyword evidence="3" id="KW-1185">Reference proteome</keyword>
<dbReference type="InterPro" id="IPR007055">
    <property type="entry name" value="BON_dom"/>
</dbReference>
<dbReference type="Pfam" id="PF04972">
    <property type="entry name" value="BON"/>
    <property type="match status" value="1"/>
</dbReference>